<accession>A0A158E955</accession>
<proteinExistence type="predicted"/>
<organism evidence="1 2">
    <name type="scientific">Caballeronia pedi</name>
    <dbReference type="NCBI Taxonomy" id="1777141"/>
    <lineage>
        <taxon>Bacteria</taxon>
        <taxon>Pseudomonadati</taxon>
        <taxon>Pseudomonadota</taxon>
        <taxon>Betaproteobacteria</taxon>
        <taxon>Burkholderiales</taxon>
        <taxon>Burkholderiaceae</taxon>
        <taxon>Caballeronia</taxon>
    </lineage>
</organism>
<dbReference type="AlphaFoldDB" id="A0A158E955"/>
<dbReference type="OrthoDB" id="8969959at2"/>
<evidence type="ECO:0000313" key="1">
    <source>
        <dbReference type="EMBL" id="SAL02487.1"/>
    </source>
</evidence>
<dbReference type="EMBL" id="FCOE02000082">
    <property type="protein sequence ID" value="SAL02487.1"/>
    <property type="molecule type" value="Genomic_DNA"/>
</dbReference>
<dbReference type="Proteomes" id="UP000054911">
    <property type="component" value="Unassembled WGS sequence"/>
</dbReference>
<evidence type="ECO:0000313" key="2">
    <source>
        <dbReference type="Proteomes" id="UP000054911"/>
    </source>
</evidence>
<protein>
    <submittedName>
        <fullName evidence="1">Uncharacterized protein</fullName>
    </submittedName>
</protein>
<gene>
    <name evidence="1" type="ORF">AWB80_08372</name>
</gene>
<comment type="caution">
    <text evidence="1">The sequence shown here is derived from an EMBL/GenBank/DDBJ whole genome shotgun (WGS) entry which is preliminary data.</text>
</comment>
<reference evidence="1" key="1">
    <citation type="submission" date="2016-01" db="EMBL/GenBank/DDBJ databases">
        <authorList>
            <person name="Peeters C."/>
        </authorList>
    </citation>
    <scope>NUCLEOTIDE SEQUENCE [LARGE SCALE GENOMIC DNA]</scope>
    <source>
        <strain evidence="1">LMG 29323</strain>
    </source>
</reference>
<name>A0A158E955_9BURK</name>
<dbReference type="RefSeq" id="WP_087132099.1">
    <property type="nucleotide sequence ID" value="NZ_FCOE02000082.1"/>
</dbReference>
<sequence length="71" mass="7753">MATKTLRDGTYQATCKERNALAAAMNGHSAVYPQARCTIAKGLAVFVREGKEVWECNAAYAEANFKLERVG</sequence>
<keyword evidence="2" id="KW-1185">Reference proteome</keyword>
<dbReference type="STRING" id="1777141.AWB80_08372"/>